<dbReference type="AlphaFoldDB" id="A0A252F165"/>
<keyword evidence="5 6" id="KW-0472">Membrane</keyword>
<evidence type="ECO:0000256" key="5">
    <source>
        <dbReference type="ARBA" id="ARBA00023136"/>
    </source>
</evidence>
<keyword evidence="8" id="KW-1185">Reference proteome</keyword>
<evidence type="ECO:0000256" key="3">
    <source>
        <dbReference type="ARBA" id="ARBA00022692"/>
    </source>
</evidence>
<name>A0A252F165_9FIRM</name>
<evidence type="ECO:0000313" key="8">
    <source>
        <dbReference type="Proteomes" id="UP000194903"/>
    </source>
</evidence>
<feature type="transmembrane region" description="Helical" evidence="6">
    <location>
        <begin position="44"/>
        <end position="65"/>
    </location>
</feature>
<dbReference type="Proteomes" id="UP000194903">
    <property type="component" value="Unassembled WGS sequence"/>
</dbReference>
<dbReference type="Pfam" id="PF01925">
    <property type="entry name" value="TauE"/>
    <property type="match status" value="1"/>
</dbReference>
<dbReference type="EMBL" id="NHOC01000014">
    <property type="protein sequence ID" value="OUM19556.1"/>
    <property type="molecule type" value="Genomic_DNA"/>
</dbReference>
<evidence type="ECO:0000256" key="2">
    <source>
        <dbReference type="ARBA" id="ARBA00009142"/>
    </source>
</evidence>
<dbReference type="InterPro" id="IPR002781">
    <property type="entry name" value="TM_pro_TauE-like"/>
</dbReference>
<evidence type="ECO:0000256" key="1">
    <source>
        <dbReference type="ARBA" id="ARBA00004141"/>
    </source>
</evidence>
<dbReference type="PANTHER" id="PTHR43701:SF2">
    <property type="entry name" value="MEMBRANE TRANSPORTER PROTEIN YJNA-RELATED"/>
    <property type="match status" value="1"/>
</dbReference>
<proteinExistence type="inferred from homology"/>
<evidence type="ECO:0000256" key="6">
    <source>
        <dbReference type="RuleBase" id="RU363041"/>
    </source>
</evidence>
<sequence>MTDRTKYLVTGACAGAANGFFGSGGGLFLVPLFTGWLGMQQKTAFATSVAVIFPLSAVSAAIYFWKGGISLSYAAPYLLGGVVGGILSGLLFSKASVPLLRKAFALLLLWGGVRAVLLL</sequence>
<keyword evidence="4 6" id="KW-1133">Transmembrane helix</keyword>
<accession>A0A252F165</accession>
<protein>
    <recommendedName>
        <fullName evidence="6">Probable membrane transporter protein</fullName>
    </recommendedName>
</protein>
<dbReference type="OrthoDB" id="1863104at2"/>
<evidence type="ECO:0000313" key="7">
    <source>
        <dbReference type="EMBL" id="OUM19556.1"/>
    </source>
</evidence>
<comment type="caution">
    <text evidence="7">The sequence shown here is derived from an EMBL/GenBank/DDBJ whole genome shotgun (WGS) entry which is preliminary data.</text>
</comment>
<keyword evidence="3 6" id="KW-0812">Transmembrane</keyword>
<evidence type="ECO:0000256" key="4">
    <source>
        <dbReference type="ARBA" id="ARBA00022989"/>
    </source>
</evidence>
<dbReference type="PANTHER" id="PTHR43701">
    <property type="entry name" value="MEMBRANE TRANSPORTER PROTEIN MJ0441-RELATED"/>
    <property type="match status" value="1"/>
</dbReference>
<gene>
    <name evidence="7" type="ORF">CBW42_12295</name>
</gene>
<organism evidence="7 8">
    <name type="scientific">Butyricicoccus porcorum</name>
    <dbReference type="NCBI Taxonomy" id="1945634"/>
    <lineage>
        <taxon>Bacteria</taxon>
        <taxon>Bacillati</taxon>
        <taxon>Bacillota</taxon>
        <taxon>Clostridia</taxon>
        <taxon>Eubacteriales</taxon>
        <taxon>Butyricicoccaceae</taxon>
        <taxon>Butyricicoccus</taxon>
    </lineage>
</organism>
<reference evidence="7 8" key="1">
    <citation type="submission" date="2017-05" db="EMBL/GenBank/DDBJ databases">
        <title>Butyricicoccus porcorum sp. nov. a butyrate-producing bacterium from the swine intestinal tract.</title>
        <authorList>
            <person name="Trachsel J."/>
            <person name="Humphrey S."/>
            <person name="Allen H.K."/>
        </authorList>
    </citation>
    <scope>NUCLEOTIDE SEQUENCE [LARGE SCALE GENOMIC DNA]</scope>
    <source>
        <strain evidence="7">BB10</strain>
    </source>
</reference>
<dbReference type="RefSeq" id="WP_087022019.1">
    <property type="nucleotide sequence ID" value="NZ_NHOC01000014.1"/>
</dbReference>
<comment type="subcellular location">
    <subcellularLocation>
        <location evidence="6">Cell membrane</location>
        <topology evidence="6">Multi-pass membrane protein</topology>
    </subcellularLocation>
    <subcellularLocation>
        <location evidence="1">Membrane</location>
        <topology evidence="1">Multi-pass membrane protein</topology>
    </subcellularLocation>
</comment>
<comment type="similarity">
    <text evidence="2 6">Belongs to the 4-toluene sulfonate uptake permease (TSUP) (TC 2.A.102) family.</text>
</comment>
<feature type="transmembrane region" description="Helical" evidence="6">
    <location>
        <begin position="71"/>
        <end position="92"/>
    </location>
</feature>
<dbReference type="InterPro" id="IPR051598">
    <property type="entry name" value="TSUP/Inactive_protease-like"/>
</dbReference>
<dbReference type="GO" id="GO:0005886">
    <property type="term" value="C:plasma membrane"/>
    <property type="evidence" value="ECO:0007669"/>
    <property type="project" value="UniProtKB-SubCell"/>
</dbReference>
<keyword evidence="6" id="KW-1003">Cell membrane</keyword>